<evidence type="ECO:0000313" key="1">
    <source>
        <dbReference type="EMBL" id="BAR59733.1"/>
    </source>
</evidence>
<reference evidence="1 2" key="1">
    <citation type="submission" date="2014-11" db="EMBL/GenBank/DDBJ databases">
        <title>Symbiosis island explosion on the genome of extra-slow-growing strains of soybean bradyrhizobia with massive insertion sequences.</title>
        <authorList>
            <person name="Iida T."/>
            <person name="Minamisawa K."/>
        </authorList>
    </citation>
    <scope>NUCLEOTIDE SEQUENCE [LARGE SCALE GENOMIC DNA]</scope>
    <source>
        <strain evidence="1 2">NK6</strain>
    </source>
</reference>
<protein>
    <submittedName>
        <fullName evidence="1">Uncharacterized protein</fullName>
    </submittedName>
</protein>
<gene>
    <name evidence="1" type="ORF">NK6_6582</name>
</gene>
<sequence length="35" mass="3823">MRVIHRSGKLFEGEPLGSASFAESWASSVRTGRDT</sequence>
<evidence type="ECO:0000313" key="2">
    <source>
        <dbReference type="Proteomes" id="UP000063308"/>
    </source>
</evidence>
<dbReference type="Proteomes" id="UP000063308">
    <property type="component" value="Chromosome"/>
</dbReference>
<dbReference type="AlphaFoldDB" id="A0A0E4BSL2"/>
<dbReference type="EMBL" id="AP014685">
    <property type="protein sequence ID" value="BAR59733.1"/>
    <property type="molecule type" value="Genomic_DNA"/>
</dbReference>
<accession>A0A0E4BSL2</accession>
<proteinExistence type="predicted"/>
<organism evidence="1 2">
    <name type="scientific">Bradyrhizobium diazoefficiens</name>
    <dbReference type="NCBI Taxonomy" id="1355477"/>
    <lineage>
        <taxon>Bacteria</taxon>
        <taxon>Pseudomonadati</taxon>
        <taxon>Pseudomonadota</taxon>
        <taxon>Alphaproteobacteria</taxon>
        <taxon>Hyphomicrobiales</taxon>
        <taxon>Nitrobacteraceae</taxon>
        <taxon>Bradyrhizobium</taxon>
    </lineage>
</organism>
<name>A0A0E4BSL2_9BRAD</name>